<name>A0ABR3NJ55_9TELE</name>
<dbReference type="Proteomes" id="UP001558613">
    <property type="component" value="Unassembled WGS sequence"/>
</dbReference>
<sequence>MKGRPTFSDESVPFDPREQITATSPELSCVSIKSTASIYQHLEFSDRPVGFDPSVERGAQSKCGLSSSADATHHYMISSVDALKERHKHSPPLSTNP</sequence>
<evidence type="ECO:0000313" key="3">
    <source>
        <dbReference type="Proteomes" id="UP001558613"/>
    </source>
</evidence>
<comment type="caution">
    <text evidence="2">The sequence shown here is derived from an EMBL/GenBank/DDBJ whole genome shotgun (WGS) entry which is preliminary data.</text>
</comment>
<evidence type="ECO:0000256" key="1">
    <source>
        <dbReference type="SAM" id="MobiDB-lite"/>
    </source>
</evidence>
<keyword evidence="3" id="KW-1185">Reference proteome</keyword>
<accession>A0ABR3NJ55</accession>
<protein>
    <submittedName>
        <fullName evidence="2">Uncharacterized protein</fullName>
    </submittedName>
</protein>
<proteinExistence type="predicted"/>
<organism evidence="2 3">
    <name type="scientific">Cirrhinus molitorella</name>
    <name type="common">mud carp</name>
    <dbReference type="NCBI Taxonomy" id="172907"/>
    <lineage>
        <taxon>Eukaryota</taxon>
        <taxon>Metazoa</taxon>
        <taxon>Chordata</taxon>
        <taxon>Craniata</taxon>
        <taxon>Vertebrata</taxon>
        <taxon>Euteleostomi</taxon>
        <taxon>Actinopterygii</taxon>
        <taxon>Neopterygii</taxon>
        <taxon>Teleostei</taxon>
        <taxon>Ostariophysi</taxon>
        <taxon>Cypriniformes</taxon>
        <taxon>Cyprinidae</taxon>
        <taxon>Labeoninae</taxon>
        <taxon>Labeonini</taxon>
        <taxon>Cirrhinus</taxon>
    </lineage>
</organism>
<feature type="region of interest" description="Disordered" evidence="1">
    <location>
        <begin position="1"/>
        <end position="24"/>
    </location>
</feature>
<evidence type="ECO:0000313" key="2">
    <source>
        <dbReference type="EMBL" id="KAL1276713.1"/>
    </source>
</evidence>
<dbReference type="EMBL" id="JAYMGO010000004">
    <property type="protein sequence ID" value="KAL1276713.1"/>
    <property type="molecule type" value="Genomic_DNA"/>
</dbReference>
<gene>
    <name evidence="2" type="ORF">QQF64_036336</name>
</gene>
<reference evidence="2 3" key="1">
    <citation type="submission" date="2023-09" db="EMBL/GenBank/DDBJ databases">
        <authorList>
            <person name="Wang M."/>
        </authorList>
    </citation>
    <scope>NUCLEOTIDE SEQUENCE [LARGE SCALE GENOMIC DNA]</scope>
    <source>
        <strain evidence="2">GT-2023</strain>
        <tissue evidence="2">Liver</tissue>
    </source>
</reference>